<comment type="caution">
    <text evidence="3">The sequence shown here is derived from an EMBL/GenBank/DDBJ whole genome shotgun (WGS) entry which is preliminary data.</text>
</comment>
<dbReference type="Pfam" id="PF13679">
    <property type="entry name" value="Methyltransf_32"/>
    <property type="match status" value="1"/>
</dbReference>
<evidence type="ECO:0000313" key="4">
    <source>
        <dbReference type="Proteomes" id="UP001201980"/>
    </source>
</evidence>
<dbReference type="PANTHER" id="PTHR12496:SF0">
    <property type="entry name" value="METHYLTRANSFERASE DOMAIN-CONTAINING PROTEIN"/>
    <property type="match status" value="1"/>
</dbReference>
<feature type="compositionally biased region" description="Basic and acidic residues" evidence="1">
    <location>
        <begin position="163"/>
        <end position="180"/>
    </location>
</feature>
<evidence type="ECO:0000313" key="3">
    <source>
        <dbReference type="EMBL" id="KAJ2905285.1"/>
    </source>
</evidence>
<dbReference type="InterPro" id="IPR025714">
    <property type="entry name" value="Methyltranfer_dom"/>
</dbReference>
<dbReference type="EMBL" id="JAKWBI020000034">
    <property type="protein sequence ID" value="KAJ2905285.1"/>
    <property type="molecule type" value="Genomic_DNA"/>
</dbReference>
<accession>A0AAD5WWH5</accession>
<dbReference type="AlphaFoldDB" id="A0AAD5WWH5"/>
<reference evidence="3" key="1">
    <citation type="submission" date="2022-07" db="EMBL/GenBank/DDBJ databases">
        <title>Draft genome sequence of Zalerion maritima ATCC 34329, a (micro)plastics degrading marine fungus.</title>
        <authorList>
            <person name="Paco A."/>
            <person name="Goncalves M.F.M."/>
            <person name="Rocha-Santos T.A.P."/>
            <person name="Alves A."/>
        </authorList>
    </citation>
    <scope>NUCLEOTIDE SEQUENCE</scope>
    <source>
        <strain evidence="3">ATCC 34329</strain>
    </source>
</reference>
<proteinExistence type="predicted"/>
<dbReference type="Proteomes" id="UP001201980">
    <property type="component" value="Unassembled WGS sequence"/>
</dbReference>
<protein>
    <submittedName>
        <fullName evidence="3">Methyltransferase-like protein 25</fullName>
    </submittedName>
</protein>
<dbReference type="GO" id="GO:0008168">
    <property type="term" value="F:methyltransferase activity"/>
    <property type="evidence" value="ECO:0007669"/>
    <property type="project" value="UniProtKB-KW"/>
</dbReference>
<gene>
    <name evidence="3" type="ORF">MKZ38_005798</name>
</gene>
<keyword evidence="3" id="KW-0489">Methyltransferase</keyword>
<evidence type="ECO:0000256" key="1">
    <source>
        <dbReference type="SAM" id="MobiDB-lite"/>
    </source>
</evidence>
<dbReference type="InterPro" id="IPR052220">
    <property type="entry name" value="METTL25"/>
</dbReference>
<evidence type="ECO:0000259" key="2">
    <source>
        <dbReference type="Pfam" id="PF13679"/>
    </source>
</evidence>
<name>A0AAD5WWH5_9PEZI</name>
<dbReference type="PANTHER" id="PTHR12496">
    <property type="entry name" value="CGI-41 METHYLTRANSFERASE"/>
    <property type="match status" value="1"/>
</dbReference>
<sequence>MKPPNPLPCDPSFSSPEEYVSSLLTFATTSDLFQLFCGGVHVLDFFTHNGGLFQHIVPPDWQQFLRRTESMRLLDLLMRDDLDDLENSALKDLPLPVPRSLAEYIKQIRRHTLIRDFTPRKAKLPVLPRPVSVGMKPKKVHEVTNFADYVDCLADVVDAVRGSKPEDGNSIGDKDGDTESGRSTVQAKITHLVDFGSGQNYLGRTLSFPPYNRHIVAVESRESNINGARDLDTLAGIAEKEVVMRNKKLWKQVVDARTPEVRLTEKAKNRMAKAKIEDPTADLRPMNELKTIYTPEEGKGFIHYISGRLEDGDLSEVITKLKDDLDERKRDTIGLMGVSIHSCGNLSHFGIRSLILNSDIKAIAIVGCCYNRSTEKLGPPTYKHMYMRPTLQAINGRIVRESEKRDPLGFPMSERLSTYGDVGIRLNITARMMACQAPYNWTESESDDFFTRHFFRAILQKMFLDKGVISRVYHRPKDESSAGEAAISIGETPFNMSTNPIIIGSLRKCCYSSFNAYVRGAVAKLCTDSEYIRYSPVVEEKMSDLADEEIARYEDEYLDRKRELSSIWSLMAFSATVVESLMVIDRWLFLREHGDVVKDSWVETVFDYRQSPRNLVVVGVKK</sequence>
<feature type="region of interest" description="Disordered" evidence="1">
    <location>
        <begin position="163"/>
        <end position="183"/>
    </location>
</feature>
<feature type="domain" description="Methyltransferase" evidence="2">
    <location>
        <begin position="184"/>
        <end position="372"/>
    </location>
</feature>
<keyword evidence="4" id="KW-1185">Reference proteome</keyword>
<organism evidence="3 4">
    <name type="scientific">Zalerion maritima</name>
    <dbReference type="NCBI Taxonomy" id="339359"/>
    <lineage>
        <taxon>Eukaryota</taxon>
        <taxon>Fungi</taxon>
        <taxon>Dikarya</taxon>
        <taxon>Ascomycota</taxon>
        <taxon>Pezizomycotina</taxon>
        <taxon>Sordariomycetes</taxon>
        <taxon>Lulworthiomycetidae</taxon>
        <taxon>Lulworthiales</taxon>
        <taxon>Lulworthiaceae</taxon>
        <taxon>Zalerion</taxon>
    </lineage>
</organism>
<dbReference type="GO" id="GO:0032259">
    <property type="term" value="P:methylation"/>
    <property type="evidence" value="ECO:0007669"/>
    <property type="project" value="UniProtKB-KW"/>
</dbReference>
<keyword evidence="3" id="KW-0808">Transferase</keyword>